<evidence type="ECO:0000313" key="2">
    <source>
        <dbReference type="Proteomes" id="UP000297245"/>
    </source>
</evidence>
<sequence length="239" mass="27389">MQNTTNGDLRKSIEQYLTALGFAGKRTNFMLDTRPNLLLLAVDERHSLDFYGLIAFSPGEDRIRQLIEKLREDNRAWDDEVKKFTLSNRELDVGPGTVYDPTTVDWEVLVFYPQDFLADGQTYFALPMSNRSLRSPQSPLPSMIQLLLTGKFSFSIRKIFSPMDKLISHCPCQTGVCDHLNHLYLSAIRRTIGFSTQSSVSMTRMRIPRILLAWAATACRSLSRYRIIAYRQNRCPSLP</sequence>
<gene>
    <name evidence="1" type="ORF">K435DRAFT_393361</name>
</gene>
<name>A0A4S8L948_DENBC</name>
<organism evidence="1 2">
    <name type="scientific">Dendrothele bispora (strain CBS 962.96)</name>
    <dbReference type="NCBI Taxonomy" id="1314807"/>
    <lineage>
        <taxon>Eukaryota</taxon>
        <taxon>Fungi</taxon>
        <taxon>Dikarya</taxon>
        <taxon>Basidiomycota</taxon>
        <taxon>Agaricomycotina</taxon>
        <taxon>Agaricomycetes</taxon>
        <taxon>Agaricomycetidae</taxon>
        <taxon>Agaricales</taxon>
        <taxon>Agaricales incertae sedis</taxon>
        <taxon>Dendrothele</taxon>
    </lineage>
</organism>
<accession>A0A4S8L948</accession>
<dbReference type="OrthoDB" id="2984690at2759"/>
<keyword evidence="2" id="KW-1185">Reference proteome</keyword>
<dbReference type="Proteomes" id="UP000297245">
    <property type="component" value="Unassembled WGS sequence"/>
</dbReference>
<proteinExistence type="predicted"/>
<dbReference type="AlphaFoldDB" id="A0A4S8L948"/>
<protein>
    <submittedName>
        <fullName evidence="1">Uncharacterized protein</fullName>
    </submittedName>
</protein>
<evidence type="ECO:0000313" key="1">
    <source>
        <dbReference type="EMBL" id="THU85101.1"/>
    </source>
</evidence>
<dbReference type="EMBL" id="ML179565">
    <property type="protein sequence ID" value="THU85101.1"/>
    <property type="molecule type" value="Genomic_DNA"/>
</dbReference>
<reference evidence="1 2" key="1">
    <citation type="journal article" date="2019" name="Nat. Ecol. Evol.">
        <title>Megaphylogeny resolves global patterns of mushroom evolution.</title>
        <authorList>
            <person name="Varga T."/>
            <person name="Krizsan K."/>
            <person name="Foldi C."/>
            <person name="Dima B."/>
            <person name="Sanchez-Garcia M."/>
            <person name="Sanchez-Ramirez S."/>
            <person name="Szollosi G.J."/>
            <person name="Szarkandi J.G."/>
            <person name="Papp V."/>
            <person name="Albert L."/>
            <person name="Andreopoulos W."/>
            <person name="Angelini C."/>
            <person name="Antonin V."/>
            <person name="Barry K.W."/>
            <person name="Bougher N.L."/>
            <person name="Buchanan P."/>
            <person name="Buyck B."/>
            <person name="Bense V."/>
            <person name="Catcheside P."/>
            <person name="Chovatia M."/>
            <person name="Cooper J."/>
            <person name="Damon W."/>
            <person name="Desjardin D."/>
            <person name="Finy P."/>
            <person name="Geml J."/>
            <person name="Haridas S."/>
            <person name="Hughes K."/>
            <person name="Justo A."/>
            <person name="Karasinski D."/>
            <person name="Kautmanova I."/>
            <person name="Kiss B."/>
            <person name="Kocsube S."/>
            <person name="Kotiranta H."/>
            <person name="LaButti K.M."/>
            <person name="Lechner B.E."/>
            <person name="Liimatainen K."/>
            <person name="Lipzen A."/>
            <person name="Lukacs Z."/>
            <person name="Mihaltcheva S."/>
            <person name="Morgado L.N."/>
            <person name="Niskanen T."/>
            <person name="Noordeloos M.E."/>
            <person name="Ohm R.A."/>
            <person name="Ortiz-Santana B."/>
            <person name="Ovrebo C."/>
            <person name="Racz N."/>
            <person name="Riley R."/>
            <person name="Savchenko A."/>
            <person name="Shiryaev A."/>
            <person name="Soop K."/>
            <person name="Spirin V."/>
            <person name="Szebenyi C."/>
            <person name="Tomsovsky M."/>
            <person name="Tulloss R.E."/>
            <person name="Uehling J."/>
            <person name="Grigoriev I.V."/>
            <person name="Vagvolgyi C."/>
            <person name="Papp T."/>
            <person name="Martin F.M."/>
            <person name="Miettinen O."/>
            <person name="Hibbett D.S."/>
            <person name="Nagy L.G."/>
        </authorList>
    </citation>
    <scope>NUCLEOTIDE SEQUENCE [LARGE SCALE GENOMIC DNA]</scope>
    <source>
        <strain evidence="1 2">CBS 962.96</strain>
    </source>
</reference>